<feature type="coiled-coil region" evidence="1">
    <location>
        <begin position="199"/>
        <end position="226"/>
    </location>
</feature>
<dbReference type="VEuPathDB" id="PlasmoDB:PfNF54_040031400"/>
<dbReference type="GO" id="GO:0016020">
    <property type="term" value="C:membrane"/>
    <property type="evidence" value="ECO:0007669"/>
    <property type="project" value="InterPro"/>
</dbReference>
<dbReference type="FunFam" id="1.20.58.830:FF:000005">
    <property type="entry name" value="Erythrocyte membrane protein 1, PfEMP1"/>
    <property type="match status" value="1"/>
</dbReference>
<dbReference type="Gene3D" id="1.20.58.830">
    <property type="match status" value="2"/>
</dbReference>
<feature type="domain" description="Plasmodium falciparum erythrocyte membrane protein 1 acidic terminal segment" evidence="5">
    <location>
        <begin position="1672"/>
        <end position="2149"/>
    </location>
</feature>
<evidence type="ECO:0000313" key="11">
    <source>
        <dbReference type="EMBL" id="PKC48721.1"/>
    </source>
</evidence>
<sequence length="2149" mass="246124">MAQKVGGGGKDDYKDAKDLLDKIGQQVHDKVKNGDAETYKGALKGNLSFATASGETGGTNKPCDFGYDKLISGRGGVTARGDPCGKDGTGKEHRFSKERGAECDKNKISGSNDNEGACAPYRRLSLCNKNFPNMNSKDSLKAKNDLLADVCLAAKHEGNSINTHYQKYQAQYASSASSSQICTMLARSFADIGDIVRGKDLYSGNKKKKQTEREKLENNLKTIFGKIHSDVTKSGNNKDALQERYQKDEKDGNFFQLREDWWYANRATIWEALTCNAQGNTYFRQTACAGRSATRNQCRCDGANIVPTYFDYVPQYLRWFEEWAEDFCRKRKYKLENAKEQCREKDKYYQERYCSGNGYDCTQTVRAQEEYSMENNCHKCFFACNPFVKWLGNQKLEFDKQKKKYTQEIEKYKNGTKQATNGTTNNLYVKDFYDELKNKHENVRSFLELLSKETACQKHPKVEGEGYFDFTKFELNEIFSLTEYCKPCPYCGGKFVDGVFRSEGDEEGKCLRLFSSYVPPEGVDPTEIKVLISGEGHDNINKKLDAFCTNSNDNSLYEKWNCYHDKEGKDKCVWEYDEKDKNKKKVKKFYDFFRFWVTHMLDDSMEWKEKLKGCLKNGTKIKCKNGCKTPCKCFEKWIEQKKKEEWTKIRNHFYTQEGFGQEVGQGIPHYIILEQFLENEYFDGISDAYADPEQMEKIKEKLDEKKKERNDDPTNKETIIDFLLEHEGEDAKKCTNSHNDQECNQQKKQQQQETPARSGTSPSSPRDPNHVDSHEEPDDNDDDSSDEDGEDDVVEEAEEQTHKTTEGTGEGPKETTTQDTEVTDGPATDPSVEVCSIVDKLFSGNDFGDACGTKYDKYGKEKFPNWKCISDSTTKSGAPVKSGGSVCVPPRRRKLYIHDLQSLGVEVDKAPSQEDLLKWFVKSAAVETFFLWDRYKKENTKRQSGSPLPLLEGAGGGEETPETSLKNGTIPLPFLRQMFYTLADYKDILFSGDKDDNTKSSTYHDILKGDKEIKGREEKIQEQLKKFFQNSGNQSPPSGTLPPNSVKDPSSWWKENAQHIWNGMICALTYKEIEVKNPDGKNTYKIEQIQDADKLLGKIKEEKGEYHYSKVTLKDENSGTQAKSNDDTKLENFVERPPFFRWLHEWGSDFCGKRARMLKNVKDNCRSGIHGERYSSGDGENCEKMLRDDYDTVPDLEYRDCGKYCRFYKKWIEKKKTEYENQQKAYTGQKKKYEEESKGGVNGVCETLQENAAQFLERLKNGPCKNDNVDDSGKDKTGNSHIKFDDHKTFGHENYCDPCPIFGIESKNSGWSEVTQKTCKDNAVITKDNIKTKIKADQQVVLHVSDNSDHKFERGLDECKEADIFKGIRKEEWECDKLCNSVVCFLKKKNENGTDLKQYIEIRALLKRWVDNFFDDYNKIKHKISHCINSGNKSTCTNDCPNKCKCVRKWIEKKKNEWEEIKKRFNDQYKKENNEGTSSNLNSFLETLIPQTDVDNVIGKVKTLSDLYDSNECIDTDTSKKGQHEYNDVVECLLYKLQKKIDTYNTQTIEVTDPNSCVLKPTEDETYDESPEDDTSTTSVVPEFCEQFVKPEAPPPKVPEIPKEEDKDKRDEEKPASPTDDVDTDSAGTEKLPTPPAPAPVPRSRPKQRKKQKRQITPKEYRLTDVLLPSAFPLSVGIAFVALSYFVLKKKTKASVGNLFQILQIPKSDYGTPTPKSKNRYIPYVSDRYKGKTYIYMEGDSSGDEKYAFMSDTTDVTSSESEYEELDINDIYAPRAPKYKTLIEVVLEPSGNNTTASGKNTTASGKTQSGNNTTASGKNTPSDTQNDIQNDGIPSSDIPHTNKFTDDEWNTLKHDFISNMLQNEPNTEPNILRDNVDNNTNPKTLHVSMDEKPFIMSIHDRNLYSGEEYSYNVNMSTNSMDDRQYVSNNVYSGIDLINDSLNSNNVDIYDELLKRKENELFGTNHVKQTSIHSVAKPISDDPLLNQLELFHKWLDRHRDMCEKWENHHERLAKLKEKWENETHSGNTHPSDSNKTLNTDVSIQIDMNNPKTTNEFTYVDSNPNQVDDTYVDSNPDNSSMDTILEDLDKPFNEPYYYDMYDDDIYYDVNDHDASTVDSNNMDVPSKVQIEMDINTKLVKEKYPIGDVWDI</sequence>
<evidence type="ECO:0000313" key="12">
    <source>
        <dbReference type="Proteomes" id="UP000232684"/>
    </source>
</evidence>
<feature type="compositionally biased region" description="Polar residues" evidence="2">
    <location>
        <begin position="1790"/>
        <end position="1833"/>
    </location>
</feature>
<dbReference type="Proteomes" id="UP000232684">
    <property type="component" value="Unassembled WGS sequence"/>
</dbReference>
<evidence type="ECO:0000259" key="3">
    <source>
        <dbReference type="Pfam" id="PF03011"/>
    </source>
</evidence>
<dbReference type="Pfam" id="PF15445">
    <property type="entry name" value="ATS"/>
    <property type="match status" value="1"/>
</dbReference>
<dbReference type="Pfam" id="PF22672">
    <property type="entry name" value="DBL_C"/>
    <property type="match status" value="2"/>
</dbReference>
<dbReference type="GO" id="GO:0046789">
    <property type="term" value="F:host cell surface receptor binding"/>
    <property type="evidence" value="ECO:0007669"/>
    <property type="project" value="InterPro"/>
</dbReference>
<protein>
    <submittedName>
        <fullName evidence="11">Erythrocyte membrane protein 1</fullName>
    </submittedName>
</protein>
<dbReference type="FunFam" id="1.10.1900.40:FF:000002">
    <property type="entry name" value="Erythrocyte membrane protein 1, PfEMP1"/>
    <property type="match status" value="1"/>
</dbReference>
<dbReference type="FunFam" id="1.20.1310.20:FF:000001">
    <property type="entry name" value="Erythrocyte membrane protein 1, PfEMP1"/>
    <property type="match status" value="1"/>
</dbReference>
<dbReference type="InterPro" id="IPR008602">
    <property type="entry name" value="Duffy-antigen-binding"/>
</dbReference>
<dbReference type="EMBL" id="NYMT01000003">
    <property type="protein sequence ID" value="PKC48721.1"/>
    <property type="molecule type" value="Genomic_DNA"/>
</dbReference>
<evidence type="ECO:0000313" key="13">
    <source>
        <dbReference type="Proteomes" id="UP000754359"/>
    </source>
</evidence>
<accession>A0A2I0BZI3</accession>
<gene>
    <name evidence="11" type="ORF">CK202_1371</name>
    <name evidence="10" type="ORF">CYL21_1729</name>
</gene>
<dbReference type="FunFam" id="1.10.1900.40:FF:000001">
    <property type="entry name" value="Erythrocyte membrane protein 1"/>
    <property type="match status" value="1"/>
</dbReference>
<feature type="region of interest" description="Disordered" evidence="2">
    <location>
        <begin position="1790"/>
        <end position="1845"/>
    </location>
</feature>
<feature type="compositionally biased region" description="Polar residues" evidence="2">
    <location>
        <begin position="1029"/>
        <end position="1043"/>
    </location>
</feature>
<dbReference type="FunFam" id="1.20.58.1930:FF:000001">
    <property type="entry name" value="Erythrocyte membrane protein 1, PfEMP1"/>
    <property type="match status" value="1"/>
</dbReference>
<reference evidence="11 12" key="1">
    <citation type="submission" date="2017-11" db="EMBL/GenBank/DDBJ databases">
        <title>Plasmodium falciparum NF54 genome assembly.</title>
        <authorList>
            <person name="Bryant J.M."/>
            <person name="Baumgarten S."/>
            <person name="Scheidig-Benatar C."/>
            <person name="Scherf A."/>
        </authorList>
    </citation>
    <scope>NUCLEOTIDE SEQUENCE [LARGE SCALE GENOMIC DNA]</scope>
    <source>
        <strain evidence="11">NF54</strain>
    </source>
</reference>
<feature type="compositionally biased region" description="Polar residues" evidence="2">
    <location>
        <begin position="734"/>
        <end position="744"/>
    </location>
</feature>
<dbReference type="SUPFAM" id="SSF140924">
    <property type="entry name" value="Duffy binding domain-like"/>
    <property type="match status" value="4"/>
</dbReference>
<feature type="domain" description="Duffy-binding-like" evidence="9">
    <location>
        <begin position="1145"/>
        <end position="1292"/>
    </location>
</feature>
<evidence type="ECO:0000259" key="6">
    <source>
        <dbReference type="Pfam" id="PF15447"/>
    </source>
</evidence>
<dbReference type="Pfam" id="PF05424">
    <property type="entry name" value="Duffy_binding"/>
    <property type="match status" value="2"/>
</dbReference>
<feature type="domain" description="Plasmodium falciparum erythrocyte membrane protein-1 N-terminal segment" evidence="6">
    <location>
        <begin position="15"/>
        <end position="51"/>
    </location>
</feature>
<dbReference type="InterPro" id="IPR029211">
    <property type="entry name" value="PfEMP1_ATS"/>
</dbReference>
<dbReference type="EMBL" id="QFXU01000010">
    <property type="protein sequence ID" value="KAF4330086.1"/>
    <property type="molecule type" value="Genomic_DNA"/>
</dbReference>
<feature type="domain" description="Duffy-binding-like" evidence="3">
    <location>
        <begin position="1405"/>
        <end position="1543"/>
    </location>
</feature>
<keyword evidence="1" id="KW-0175">Coiled coil</keyword>
<feature type="region of interest" description="Disordered" evidence="2">
    <location>
        <begin position="940"/>
        <end position="968"/>
    </location>
</feature>
<feature type="domain" description="PfEMP1 CIDRalpha1" evidence="8">
    <location>
        <begin position="526"/>
        <end position="575"/>
    </location>
</feature>
<dbReference type="FunFam" id="1.20.58.830:FF:000002">
    <property type="entry name" value="Erythrocyte membrane protein 1, PfEMP1"/>
    <property type="match status" value="1"/>
</dbReference>
<dbReference type="InterPro" id="IPR029210">
    <property type="entry name" value="PfEMP1_NTS"/>
</dbReference>
<comment type="caution">
    <text evidence="11">The sequence shown here is derived from an EMBL/GenBank/DDBJ whole genome shotgun (WGS) entry which is preliminary data.</text>
</comment>
<evidence type="ECO:0000256" key="1">
    <source>
        <dbReference type="SAM" id="Coils"/>
    </source>
</evidence>
<dbReference type="FunFam" id="1.20.58.1930:FF:000002">
    <property type="entry name" value="Erythrocyte membrane protein 1, PfEMP1"/>
    <property type="match status" value="1"/>
</dbReference>
<feature type="compositionally biased region" description="Basic residues" evidence="2">
    <location>
        <begin position="1644"/>
        <end position="1656"/>
    </location>
</feature>
<dbReference type="InterPro" id="IPR042202">
    <property type="entry name" value="Duffy-ag-bd_sf"/>
</dbReference>
<dbReference type="SMR" id="A0A2I0BZI3"/>
<feature type="domain" description="Cysteine-rich interdomain region 1 gamma" evidence="7">
    <location>
        <begin position="1338"/>
        <end position="1388"/>
    </location>
</feature>
<dbReference type="InterPro" id="IPR054595">
    <property type="entry name" value="DBL_C"/>
</dbReference>
<dbReference type="InterPro" id="IPR004258">
    <property type="entry name" value="DBL"/>
</dbReference>
<feature type="region of interest" description="Disordered" evidence="2">
    <location>
        <begin position="733"/>
        <end position="831"/>
    </location>
</feature>
<dbReference type="Proteomes" id="UP000754359">
    <property type="component" value="Unassembled WGS sequence"/>
</dbReference>
<dbReference type="Pfam" id="PF21807">
    <property type="entry name" value="PfEMP1_CIDRalpha1_dom"/>
    <property type="match status" value="1"/>
</dbReference>
<organism evidence="11 12">
    <name type="scientific">Plasmodium falciparum (isolate NF54)</name>
    <dbReference type="NCBI Taxonomy" id="5843"/>
    <lineage>
        <taxon>Eukaryota</taxon>
        <taxon>Sar</taxon>
        <taxon>Alveolata</taxon>
        <taxon>Apicomplexa</taxon>
        <taxon>Aconoidasida</taxon>
        <taxon>Haemosporida</taxon>
        <taxon>Plasmodiidae</taxon>
        <taxon>Plasmodium</taxon>
        <taxon>Plasmodium (Laverania)</taxon>
    </lineage>
</organism>
<dbReference type="Gene3D" id="1.10.1900.40">
    <property type="entry name" value="Acidic terminal segments, variant surface antigen of PfEMP1"/>
    <property type="match status" value="2"/>
</dbReference>
<feature type="compositionally biased region" description="Polar residues" evidence="2">
    <location>
        <begin position="753"/>
        <end position="766"/>
    </location>
</feature>
<feature type="domain" description="Duffy-binding-like" evidence="9">
    <location>
        <begin position="322"/>
        <end position="481"/>
    </location>
</feature>
<evidence type="ECO:0000259" key="8">
    <source>
        <dbReference type="Pfam" id="PF21807"/>
    </source>
</evidence>
<feature type="region of interest" description="Disordered" evidence="2">
    <location>
        <begin position="1029"/>
        <end position="1050"/>
    </location>
</feature>
<dbReference type="Gene3D" id="1.20.58.1930">
    <property type="match status" value="2"/>
</dbReference>
<feature type="compositionally biased region" description="Basic and acidic residues" evidence="2">
    <location>
        <begin position="1600"/>
        <end position="1615"/>
    </location>
</feature>
<feature type="domain" description="Duffy-binding-like" evidence="3">
    <location>
        <begin position="592"/>
        <end position="741"/>
    </location>
</feature>
<feature type="domain" description="Duffy-antigen binding" evidence="4">
    <location>
        <begin position="116"/>
        <end position="318"/>
    </location>
</feature>
<evidence type="ECO:0000259" key="5">
    <source>
        <dbReference type="Pfam" id="PF15445"/>
    </source>
</evidence>
<evidence type="ECO:0000259" key="7">
    <source>
        <dbReference type="Pfam" id="PF18562"/>
    </source>
</evidence>
<dbReference type="Gene3D" id="1.20.1310.20">
    <property type="entry name" value="Duffy-antigen binding domain"/>
    <property type="match status" value="2"/>
</dbReference>
<dbReference type="Pfam" id="PF15447">
    <property type="entry name" value="NTS"/>
    <property type="match status" value="1"/>
</dbReference>
<evidence type="ECO:0000313" key="10">
    <source>
        <dbReference type="EMBL" id="KAF4330086.1"/>
    </source>
</evidence>
<proteinExistence type="predicted"/>
<feature type="region of interest" description="Disordered" evidence="2">
    <location>
        <begin position="1555"/>
        <end position="1658"/>
    </location>
</feature>
<evidence type="ECO:0000259" key="9">
    <source>
        <dbReference type="Pfam" id="PF22672"/>
    </source>
</evidence>
<evidence type="ECO:0000256" key="2">
    <source>
        <dbReference type="SAM" id="MobiDB-lite"/>
    </source>
</evidence>
<name>A0A2I0BZI3_PLAFO</name>
<reference evidence="10 13" key="2">
    <citation type="submission" date="2018-05" db="EMBL/GenBank/DDBJ databases">
        <title>Genome assembly of Plasmodium falciparum NF54 DiCre.</title>
        <authorList>
            <person name="Baumgarten S."/>
            <person name="Treeck M."/>
            <person name="Scherf A."/>
        </authorList>
    </citation>
    <scope>NUCLEOTIDE SEQUENCE [LARGE SCALE GENOMIC DNA]</scope>
    <source>
        <strain evidence="10">NF54</strain>
    </source>
</reference>
<evidence type="ECO:0000259" key="4">
    <source>
        <dbReference type="Pfam" id="PF05424"/>
    </source>
</evidence>
<feature type="compositionally biased region" description="Acidic residues" evidence="2">
    <location>
        <begin position="775"/>
        <end position="798"/>
    </location>
</feature>
<dbReference type="Pfam" id="PF18562">
    <property type="entry name" value="CIDR1_gamma"/>
    <property type="match status" value="1"/>
</dbReference>
<dbReference type="InterPro" id="IPR041480">
    <property type="entry name" value="CIDR1_gamma"/>
</dbReference>
<feature type="compositionally biased region" description="Pro residues" evidence="2">
    <location>
        <begin position="1633"/>
        <end position="1643"/>
    </location>
</feature>
<feature type="compositionally biased region" description="Acidic residues" evidence="2">
    <location>
        <begin position="1564"/>
        <end position="1575"/>
    </location>
</feature>
<feature type="domain" description="Duffy-antigen binding" evidence="4">
    <location>
        <begin position="886"/>
        <end position="1076"/>
    </location>
</feature>
<dbReference type="Pfam" id="PF03011">
    <property type="entry name" value="PFEMP"/>
    <property type="match status" value="2"/>
</dbReference>
<dbReference type="InterPro" id="IPR044932">
    <property type="entry name" value="PfEMP1_ATS_sf"/>
</dbReference>
<dbReference type="InterPro" id="IPR049158">
    <property type="entry name" value="PfEMP1_CIDRalpha1_dom"/>
</dbReference>